<reference evidence="1 2" key="1">
    <citation type="journal article" date="2006" name="Science">
        <title>The genome of black cottonwood, Populus trichocarpa (Torr. &amp; Gray).</title>
        <authorList>
            <person name="Tuskan G.A."/>
            <person name="Difazio S."/>
            <person name="Jansson S."/>
            <person name="Bohlmann J."/>
            <person name="Grigoriev I."/>
            <person name="Hellsten U."/>
            <person name="Putnam N."/>
            <person name="Ralph S."/>
            <person name="Rombauts S."/>
            <person name="Salamov A."/>
            <person name="Schein J."/>
            <person name="Sterck L."/>
            <person name="Aerts A."/>
            <person name="Bhalerao R.R."/>
            <person name="Bhalerao R.P."/>
            <person name="Blaudez D."/>
            <person name="Boerjan W."/>
            <person name="Brun A."/>
            <person name="Brunner A."/>
            <person name="Busov V."/>
            <person name="Campbell M."/>
            <person name="Carlson J."/>
            <person name="Chalot M."/>
            <person name="Chapman J."/>
            <person name="Chen G.L."/>
            <person name="Cooper D."/>
            <person name="Coutinho P.M."/>
            <person name="Couturier J."/>
            <person name="Covert S."/>
            <person name="Cronk Q."/>
            <person name="Cunningham R."/>
            <person name="Davis J."/>
            <person name="Degroeve S."/>
            <person name="Dejardin A."/>
            <person name="Depamphilis C."/>
            <person name="Detter J."/>
            <person name="Dirks B."/>
            <person name="Dubchak I."/>
            <person name="Duplessis S."/>
            <person name="Ehlting J."/>
            <person name="Ellis B."/>
            <person name="Gendler K."/>
            <person name="Goodstein D."/>
            <person name="Gribskov M."/>
            <person name="Grimwood J."/>
            <person name="Groover A."/>
            <person name="Gunter L."/>
            <person name="Hamberger B."/>
            <person name="Heinze B."/>
            <person name="Helariutta Y."/>
            <person name="Henrissat B."/>
            <person name="Holligan D."/>
            <person name="Holt R."/>
            <person name="Huang W."/>
            <person name="Islam-Faridi N."/>
            <person name="Jones S."/>
            <person name="Jones-Rhoades M."/>
            <person name="Jorgensen R."/>
            <person name="Joshi C."/>
            <person name="Kangasjarvi J."/>
            <person name="Karlsson J."/>
            <person name="Kelleher C."/>
            <person name="Kirkpatrick R."/>
            <person name="Kirst M."/>
            <person name="Kohler A."/>
            <person name="Kalluri U."/>
            <person name="Larimer F."/>
            <person name="Leebens-Mack J."/>
            <person name="Leple J.C."/>
            <person name="Locascio P."/>
            <person name="Lou Y."/>
            <person name="Lucas S."/>
            <person name="Martin F."/>
            <person name="Montanini B."/>
            <person name="Napoli C."/>
            <person name="Nelson D.R."/>
            <person name="Nelson C."/>
            <person name="Nieminen K."/>
            <person name="Nilsson O."/>
            <person name="Pereda V."/>
            <person name="Peter G."/>
            <person name="Philippe R."/>
            <person name="Pilate G."/>
            <person name="Poliakov A."/>
            <person name="Razumovskaya J."/>
            <person name="Richardson P."/>
            <person name="Rinaldi C."/>
            <person name="Ritland K."/>
            <person name="Rouze P."/>
            <person name="Ryaboy D."/>
            <person name="Schmutz J."/>
            <person name="Schrader J."/>
            <person name="Segerman B."/>
            <person name="Shin H."/>
            <person name="Siddiqui A."/>
            <person name="Sterky F."/>
            <person name="Terry A."/>
            <person name="Tsai C.J."/>
            <person name="Uberbacher E."/>
            <person name="Unneberg P."/>
            <person name="Vahala J."/>
            <person name="Wall K."/>
            <person name="Wessler S."/>
            <person name="Yang G."/>
            <person name="Yin T."/>
            <person name="Douglas C."/>
            <person name="Marra M."/>
            <person name="Sandberg G."/>
            <person name="Van de Peer Y."/>
            <person name="Rokhsar D."/>
        </authorList>
    </citation>
    <scope>NUCLEOTIDE SEQUENCE [LARGE SCALE GENOMIC DNA]</scope>
    <source>
        <strain evidence="2">cv. Nisqually</strain>
    </source>
</reference>
<organism evidence="1 2">
    <name type="scientific">Populus trichocarpa</name>
    <name type="common">Western balsam poplar</name>
    <name type="synonym">Populus balsamifera subsp. trichocarpa</name>
    <dbReference type="NCBI Taxonomy" id="3694"/>
    <lineage>
        <taxon>Eukaryota</taxon>
        <taxon>Viridiplantae</taxon>
        <taxon>Streptophyta</taxon>
        <taxon>Embryophyta</taxon>
        <taxon>Tracheophyta</taxon>
        <taxon>Spermatophyta</taxon>
        <taxon>Magnoliopsida</taxon>
        <taxon>eudicotyledons</taxon>
        <taxon>Gunneridae</taxon>
        <taxon>Pentapetalae</taxon>
        <taxon>rosids</taxon>
        <taxon>fabids</taxon>
        <taxon>Malpighiales</taxon>
        <taxon>Salicaceae</taxon>
        <taxon>Saliceae</taxon>
        <taxon>Populus</taxon>
    </lineage>
</organism>
<dbReference type="GO" id="GO:0048364">
    <property type="term" value="P:root development"/>
    <property type="evidence" value="ECO:0007669"/>
    <property type="project" value="InterPro"/>
</dbReference>
<name>A0A2K1Y4B7_POPTR</name>
<keyword evidence="2" id="KW-1185">Reference proteome</keyword>
<dbReference type="Pfam" id="PF03087">
    <property type="entry name" value="BPS1"/>
    <property type="match status" value="1"/>
</dbReference>
<dbReference type="InParanoid" id="A0A2K1Y4B7"/>
<dbReference type="AlphaFoldDB" id="A0A2K1Y4B7"/>
<dbReference type="PANTHER" id="PTHR31509">
    <property type="entry name" value="BPS1-LIKE PROTEIN"/>
    <property type="match status" value="1"/>
</dbReference>
<dbReference type="STRING" id="3694.A0A2K1Y4B7"/>
<dbReference type="Proteomes" id="UP000006729">
    <property type="component" value="Chromosome 13"/>
</dbReference>
<proteinExistence type="predicted"/>
<accession>A0A2K1Y4B7</accession>
<sequence length="327" mass="37980">MYCLLVKNLSYRHILFHLREEREKPSSIHIDEAINSFSSLLQDIKNLESSLTKNSLSLRWCLEATSLLRKMHFQFLDIFQESEEPMFWDGGNYTDEYMEDSLHILDFCNVLRSAISTMDRYRLIVDVAVKRFSDEGYSGSAMNMTEIEKLEREWLKLYGIENWKNVNLYKTRRPKTKTKDNRLCAAYVVRRTMNTVCLLLFCAIFYPVSIELDEEVYTDFPQLKLFSSSLRKLVCCFFEERQGVKDNSRPVLVETKMVESAVEEFKVQILNGGVPLNKEKLKKTIDSLQNSSLAMKEGLGIFDSVVNELFQEVVKGRNMILGLVASS</sequence>
<evidence type="ECO:0000313" key="1">
    <source>
        <dbReference type="EMBL" id="PNT07869.1"/>
    </source>
</evidence>
<protein>
    <submittedName>
        <fullName evidence="1">Uncharacterized protein</fullName>
    </submittedName>
</protein>
<dbReference type="InterPro" id="IPR004320">
    <property type="entry name" value="BPS1_pln"/>
</dbReference>
<gene>
    <name evidence="1" type="ORF">POPTR_013G113800</name>
</gene>
<dbReference type="EMBL" id="CM009302">
    <property type="protein sequence ID" value="PNT07869.1"/>
    <property type="molecule type" value="Genomic_DNA"/>
</dbReference>
<dbReference type="GO" id="GO:0048367">
    <property type="term" value="P:shoot system development"/>
    <property type="evidence" value="ECO:0007669"/>
    <property type="project" value="InterPro"/>
</dbReference>
<evidence type="ECO:0000313" key="2">
    <source>
        <dbReference type="Proteomes" id="UP000006729"/>
    </source>
</evidence>